<name>A0A2R7Y106_9ARCH</name>
<sequence length="210" mass="23553">MKLPGIARKREEEVRVVGIADMGFARDRLMDVITQLKIQAEKLNRTSQRLTARGKELFEMCVRAEQEKDKGRATIYANEIAQLRKISRTILKSQLSLEKVILRLETVKEFGDVMNVLGPATSIIRQVQSEISGLVPEVAYNLRQVDEVLESIIVEAGSVTGASVQVMVSDSEAQRILEEAAEVAAQRMKSTFPDLPEGYRHLETSTEPRQ</sequence>
<dbReference type="Proteomes" id="UP000244066">
    <property type="component" value="Unassembled WGS sequence"/>
</dbReference>
<evidence type="ECO:0000313" key="3">
    <source>
        <dbReference type="Proteomes" id="UP000244066"/>
    </source>
</evidence>
<dbReference type="GO" id="GO:0007034">
    <property type="term" value="P:vacuolar transport"/>
    <property type="evidence" value="ECO:0007669"/>
    <property type="project" value="InterPro"/>
</dbReference>
<protein>
    <submittedName>
        <fullName evidence="2">Uncharacterized protein</fullName>
    </submittedName>
</protein>
<gene>
    <name evidence="2" type="ORF">B9J98_07495</name>
</gene>
<keyword evidence="1" id="KW-0175">Coiled coil</keyword>
<dbReference type="Gene3D" id="6.10.140.1230">
    <property type="match status" value="1"/>
</dbReference>
<dbReference type="InterPro" id="IPR005024">
    <property type="entry name" value="Snf7_fam"/>
</dbReference>
<dbReference type="Pfam" id="PF03357">
    <property type="entry name" value="Snf7"/>
    <property type="match status" value="1"/>
</dbReference>
<evidence type="ECO:0000313" key="2">
    <source>
        <dbReference type="EMBL" id="PUA31129.1"/>
    </source>
</evidence>
<feature type="coiled-coil region" evidence="1">
    <location>
        <begin position="26"/>
        <end position="53"/>
    </location>
</feature>
<dbReference type="EMBL" id="NDWU01000025">
    <property type="protein sequence ID" value="PUA31129.1"/>
    <property type="molecule type" value="Genomic_DNA"/>
</dbReference>
<accession>A0A2R7Y106</accession>
<proteinExistence type="predicted"/>
<organism evidence="2 3">
    <name type="scientific">Candidatus Terraquivivens tikiterensis</name>
    <dbReference type="NCBI Taxonomy" id="1980982"/>
    <lineage>
        <taxon>Archaea</taxon>
        <taxon>Nitrososphaerota</taxon>
        <taxon>Candidatus Wolframiiraptoraceae</taxon>
        <taxon>Candidatus Terraquivivens</taxon>
    </lineage>
</organism>
<reference evidence="2 3" key="1">
    <citation type="submission" date="2017-04" db="EMBL/GenBank/DDBJ databases">
        <title>Draft Aigarchaeota genome from a New Zealand hot spring.</title>
        <authorList>
            <person name="Reysenbach A.-L."/>
            <person name="Donaho J.A."/>
            <person name="Gerhart J."/>
            <person name="Kelley J.F."/>
            <person name="Kouba K."/>
            <person name="Podar M."/>
            <person name="Stott M."/>
        </authorList>
    </citation>
    <scope>NUCLEOTIDE SEQUENCE [LARGE SCALE GENOMIC DNA]</scope>
    <source>
        <strain evidence="2">NZ13_MG1</strain>
    </source>
</reference>
<comment type="caution">
    <text evidence="2">The sequence shown here is derived from an EMBL/GenBank/DDBJ whole genome shotgun (WGS) entry which is preliminary data.</text>
</comment>
<evidence type="ECO:0000256" key="1">
    <source>
        <dbReference type="SAM" id="Coils"/>
    </source>
</evidence>
<dbReference type="AlphaFoldDB" id="A0A2R7Y106"/>